<dbReference type="Pfam" id="PF24763">
    <property type="entry name" value="CGL160_C"/>
    <property type="match status" value="1"/>
</dbReference>
<feature type="transmembrane region" description="Helical" evidence="5">
    <location>
        <begin position="36"/>
        <end position="54"/>
    </location>
</feature>
<gene>
    <name evidence="7" type="ORF">IQ249_21355</name>
</gene>
<keyword evidence="2 5" id="KW-0812">Transmembrane</keyword>
<feature type="transmembrane region" description="Helical" evidence="5">
    <location>
        <begin position="66"/>
        <end position="84"/>
    </location>
</feature>
<evidence type="ECO:0000256" key="2">
    <source>
        <dbReference type="ARBA" id="ARBA00022692"/>
    </source>
</evidence>
<evidence type="ECO:0000256" key="3">
    <source>
        <dbReference type="ARBA" id="ARBA00022989"/>
    </source>
</evidence>
<dbReference type="InterPro" id="IPR056309">
    <property type="entry name" value="CGL160/ATPI_dom"/>
</dbReference>
<proteinExistence type="predicted"/>
<sequence length="117" mass="13151">MEEFYQLQQTLLQGTLVLTGIIFIPVWFFYSLSTALNYLLGACVGVVYLKLLARDVERLGSQQKRLGAKGLAVFIGLIVIASQWQQLHIIPIFLGFLTYKAAIIVYMLQTTVLPAQK</sequence>
<dbReference type="AlphaFoldDB" id="A0A8J7E1C6"/>
<dbReference type="Proteomes" id="UP000654482">
    <property type="component" value="Unassembled WGS sequence"/>
</dbReference>
<evidence type="ECO:0000313" key="7">
    <source>
        <dbReference type="EMBL" id="MBE9118443.1"/>
    </source>
</evidence>
<dbReference type="RefSeq" id="WP_194031548.1">
    <property type="nucleotide sequence ID" value="NZ_JADEWZ010000047.1"/>
</dbReference>
<dbReference type="GO" id="GO:0016020">
    <property type="term" value="C:membrane"/>
    <property type="evidence" value="ECO:0007669"/>
    <property type="project" value="UniProtKB-SubCell"/>
</dbReference>
<protein>
    <submittedName>
        <fullName evidence="7">ATP synthase subunit I</fullName>
    </submittedName>
</protein>
<evidence type="ECO:0000256" key="1">
    <source>
        <dbReference type="ARBA" id="ARBA00004141"/>
    </source>
</evidence>
<dbReference type="EMBL" id="JADEWZ010000047">
    <property type="protein sequence ID" value="MBE9118443.1"/>
    <property type="molecule type" value="Genomic_DNA"/>
</dbReference>
<comment type="caution">
    <text evidence="7">The sequence shown here is derived from an EMBL/GenBank/DDBJ whole genome shotgun (WGS) entry which is preliminary data.</text>
</comment>
<feature type="transmembrane region" description="Helical" evidence="5">
    <location>
        <begin position="12"/>
        <end position="30"/>
    </location>
</feature>
<keyword evidence="3 5" id="KW-1133">Transmembrane helix</keyword>
<keyword evidence="4 5" id="KW-0472">Membrane</keyword>
<accession>A0A8J7E1C6</accession>
<organism evidence="7 8">
    <name type="scientific">Lusitaniella coriacea LEGE 07157</name>
    <dbReference type="NCBI Taxonomy" id="945747"/>
    <lineage>
        <taxon>Bacteria</taxon>
        <taxon>Bacillati</taxon>
        <taxon>Cyanobacteriota</taxon>
        <taxon>Cyanophyceae</taxon>
        <taxon>Spirulinales</taxon>
        <taxon>Lusitaniellaceae</taxon>
        <taxon>Lusitaniella</taxon>
    </lineage>
</organism>
<reference evidence="7" key="1">
    <citation type="submission" date="2020-10" db="EMBL/GenBank/DDBJ databases">
        <authorList>
            <person name="Castelo-Branco R."/>
            <person name="Eusebio N."/>
            <person name="Adriana R."/>
            <person name="Vieira A."/>
            <person name="Brugerolle De Fraissinette N."/>
            <person name="Rezende De Castro R."/>
            <person name="Schneider M.P."/>
            <person name="Vasconcelos V."/>
            <person name="Leao P.N."/>
        </authorList>
    </citation>
    <scope>NUCLEOTIDE SEQUENCE</scope>
    <source>
        <strain evidence="7">LEGE 07157</strain>
    </source>
</reference>
<evidence type="ECO:0000256" key="4">
    <source>
        <dbReference type="ARBA" id="ARBA00023136"/>
    </source>
</evidence>
<name>A0A8J7E1C6_9CYAN</name>
<feature type="transmembrane region" description="Helical" evidence="5">
    <location>
        <begin position="90"/>
        <end position="108"/>
    </location>
</feature>
<evidence type="ECO:0000256" key="5">
    <source>
        <dbReference type="SAM" id="Phobius"/>
    </source>
</evidence>
<feature type="domain" description="CGL160/ATPI" evidence="6">
    <location>
        <begin position="2"/>
        <end position="107"/>
    </location>
</feature>
<comment type="subcellular location">
    <subcellularLocation>
        <location evidence="1">Membrane</location>
        <topology evidence="1">Multi-pass membrane protein</topology>
    </subcellularLocation>
</comment>
<evidence type="ECO:0000313" key="8">
    <source>
        <dbReference type="Proteomes" id="UP000654482"/>
    </source>
</evidence>
<keyword evidence="8" id="KW-1185">Reference proteome</keyword>
<evidence type="ECO:0000259" key="6">
    <source>
        <dbReference type="Pfam" id="PF24763"/>
    </source>
</evidence>